<dbReference type="PANTHER" id="PTHR10174">
    <property type="entry name" value="ALPHA-TOCOPHEROL TRANSFER PROTEIN-RELATED"/>
    <property type="match status" value="1"/>
</dbReference>
<dbReference type="SMART" id="SM01100">
    <property type="entry name" value="CRAL_TRIO_N"/>
    <property type="match status" value="1"/>
</dbReference>
<proteinExistence type="predicted"/>
<organism evidence="2">
    <name type="scientific">Anopheles atroparvus</name>
    <name type="common">European mosquito</name>
    <dbReference type="NCBI Taxonomy" id="41427"/>
    <lineage>
        <taxon>Eukaryota</taxon>
        <taxon>Metazoa</taxon>
        <taxon>Ecdysozoa</taxon>
        <taxon>Arthropoda</taxon>
        <taxon>Hexapoda</taxon>
        <taxon>Insecta</taxon>
        <taxon>Pterygota</taxon>
        <taxon>Neoptera</taxon>
        <taxon>Endopterygota</taxon>
        <taxon>Diptera</taxon>
        <taxon>Nematocera</taxon>
        <taxon>Culicoidea</taxon>
        <taxon>Culicidae</taxon>
        <taxon>Anophelinae</taxon>
        <taxon>Anopheles</taxon>
    </lineage>
</organism>
<dbReference type="InterPro" id="IPR036273">
    <property type="entry name" value="CRAL/TRIO_N_dom_sf"/>
</dbReference>
<sequence length="258" mass="30364">MSNRVAYSFDKNRKVEESYKFTLPDLYRNIALEELREDDVVREQALTQMREWIVSNPHIRKCRVDAPFLLRFLRFRKFSVPLACEALEQYLTVREMYPSWYNSLDYKSSEMRRMQENMGISVLGQDSAGQTVVLIELLRMEKGRFTALEVGRFGFMVLEALLEMEDVQIGGILLLLDYTGINKLKELMEPAMTPQAYGGSVDLDELNKKFWERFEQQYEGFALRLDRFEIDLDHYSALWSKENPDMAEAKTFKNLNID</sequence>
<name>A0A182IJN6_ANOAO</name>
<dbReference type="Pfam" id="PF00650">
    <property type="entry name" value="CRAL_TRIO"/>
    <property type="match status" value="1"/>
</dbReference>
<feature type="domain" description="CRAL/TRIO N-terminal" evidence="1">
    <location>
        <begin position="65"/>
        <end position="90"/>
    </location>
</feature>
<dbReference type="Gene3D" id="1.10.8.20">
    <property type="entry name" value="N-terminal domain of phosphatidylinositol transfer protein sec14p"/>
    <property type="match status" value="1"/>
</dbReference>
<dbReference type="InterPro" id="IPR001251">
    <property type="entry name" value="CRAL-TRIO_dom"/>
</dbReference>
<dbReference type="InterPro" id="IPR011074">
    <property type="entry name" value="CRAL/TRIO_N_dom"/>
</dbReference>
<dbReference type="VEuPathDB" id="VectorBase:AATE000429"/>
<protein>
    <submittedName>
        <fullName evidence="2">CRAL_TRIO_N domain-containing protein</fullName>
    </submittedName>
</protein>
<dbReference type="InterPro" id="IPR036865">
    <property type="entry name" value="CRAL-TRIO_dom_sf"/>
</dbReference>
<accession>A0A182IJN6</accession>
<dbReference type="Gene3D" id="3.40.525.10">
    <property type="entry name" value="CRAL-TRIO lipid binding domain"/>
    <property type="match status" value="1"/>
</dbReference>
<dbReference type="GO" id="GO:0016020">
    <property type="term" value="C:membrane"/>
    <property type="evidence" value="ECO:0007669"/>
    <property type="project" value="TreeGrafter"/>
</dbReference>
<dbReference type="GO" id="GO:1902936">
    <property type="term" value="F:phosphatidylinositol bisphosphate binding"/>
    <property type="evidence" value="ECO:0007669"/>
    <property type="project" value="TreeGrafter"/>
</dbReference>
<evidence type="ECO:0000313" key="2">
    <source>
        <dbReference type="EnsemblMetazoa" id="AATE000429-PA.1"/>
    </source>
</evidence>
<dbReference type="EnsemblMetazoa" id="AATE000429-RA">
    <property type="protein sequence ID" value="AATE000429-PA.1"/>
    <property type="gene ID" value="AATE000429"/>
</dbReference>
<dbReference type="SUPFAM" id="SSF46938">
    <property type="entry name" value="CRAL/TRIO N-terminal domain"/>
    <property type="match status" value="1"/>
</dbReference>
<dbReference type="PANTHER" id="PTHR10174:SF166">
    <property type="entry name" value="LD40136P"/>
    <property type="match status" value="1"/>
</dbReference>
<dbReference type="SUPFAM" id="SSF52087">
    <property type="entry name" value="CRAL/TRIO domain"/>
    <property type="match status" value="1"/>
</dbReference>
<evidence type="ECO:0000259" key="1">
    <source>
        <dbReference type="SMART" id="SM01100"/>
    </source>
</evidence>
<reference evidence="2" key="1">
    <citation type="submission" date="2022-08" db="UniProtKB">
        <authorList>
            <consortium name="EnsemblMetazoa"/>
        </authorList>
    </citation>
    <scope>IDENTIFICATION</scope>
    <source>
        <strain evidence="2">EBRO</strain>
    </source>
</reference>
<dbReference type="AlphaFoldDB" id="A0A182IJN6"/>
<dbReference type="STRING" id="41427.A0A182IJN6"/>